<evidence type="ECO:0000256" key="5">
    <source>
        <dbReference type="ARBA" id="ARBA00022598"/>
    </source>
</evidence>
<keyword evidence="8 11" id="KW-0067">ATP-binding</keyword>
<dbReference type="GO" id="GO:0005524">
    <property type="term" value="F:ATP binding"/>
    <property type="evidence" value="ECO:0007669"/>
    <property type="project" value="UniProtKB-KW"/>
</dbReference>
<keyword evidence="5 11" id="KW-0436">Ligase</keyword>
<evidence type="ECO:0000259" key="12">
    <source>
        <dbReference type="Pfam" id="PF01259"/>
    </source>
</evidence>
<name>A0A5C8I6P9_9MICO</name>
<dbReference type="InterPro" id="IPR018236">
    <property type="entry name" value="SAICAR_synthetase_CS"/>
</dbReference>
<dbReference type="AlphaFoldDB" id="A0A5C8I6P9"/>
<dbReference type="NCBIfam" id="NF010568">
    <property type="entry name" value="PRK13961.1"/>
    <property type="match status" value="1"/>
</dbReference>
<evidence type="ECO:0000256" key="6">
    <source>
        <dbReference type="ARBA" id="ARBA00022741"/>
    </source>
</evidence>
<comment type="catalytic activity">
    <reaction evidence="10 11">
        <text>5-amino-1-(5-phospho-D-ribosyl)imidazole-4-carboxylate + L-aspartate + ATP = (2S)-2-[5-amino-1-(5-phospho-beta-D-ribosyl)imidazole-4-carboxamido]succinate + ADP + phosphate + 2 H(+)</text>
        <dbReference type="Rhea" id="RHEA:22628"/>
        <dbReference type="ChEBI" id="CHEBI:15378"/>
        <dbReference type="ChEBI" id="CHEBI:29991"/>
        <dbReference type="ChEBI" id="CHEBI:30616"/>
        <dbReference type="ChEBI" id="CHEBI:43474"/>
        <dbReference type="ChEBI" id="CHEBI:58443"/>
        <dbReference type="ChEBI" id="CHEBI:77657"/>
        <dbReference type="ChEBI" id="CHEBI:456216"/>
        <dbReference type="EC" id="6.3.2.6"/>
    </reaction>
</comment>
<evidence type="ECO:0000313" key="14">
    <source>
        <dbReference type="Proteomes" id="UP000321949"/>
    </source>
</evidence>
<evidence type="ECO:0000256" key="3">
    <source>
        <dbReference type="ARBA" id="ARBA00012217"/>
    </source>
</evidence>
<keyword evidence="14" id="KW-1185">Reference proteome</keyword>
<comment type="pathway">
    <text evidence="1 11">Purine metabolism; IMP biosynthesis via de novo pathway; 5-amino-1-(5-phospho-D-ribosyl)imidazole-4-carboxamide from 5-amino-1-(5-phospho-D-ribosyl)imidazole-4-carboxylate: step 1/2.</text>
</comment>
<keyword evidence="6 11" id="KW-0547">Nucleotide-binding</keyword>
<gene>
    <name evidence="11" type="primary">purC</name>
    <name evidence="13" type="ORF">FVP74_01800</name>
</gene>
<dbReference type="CDD" id="cd01414">
    <property type="entry name" value="SAICAR_synt_Sc"/>
    <property type="match status" value="1"/>
</dbReference>
<dbReference type="PANTHER" id="PTHR43700:SF1">
    <property type="entry name" value="PHOSPHORIBOSYLAMINOIMIDAZOLE-SUCCINOCARBOXAMIDE SYNTHASE"/>
    <property type="match status" value="1"/>
</dbReference>
<accession>A0A5C8I6P9</accession>
<keyword evidence="7 11" id="KW-0658">Purine biosynthesis</keyword>
<proteinExistence type="inferred from homology"/>
<dbReference type="UniPathway" id="UPA00074">
    <property type="reaction ID" value="UER00131"/>
</dbReference>
<evidence type="ECO:0000256" key="1">
    <source>
        <dbReference type="ARBA" id="ARBA00004672"/>
    </source>
</evidence>
<evidence type="ECO:0000256" key="10">
    <source>
        <dbReference type="ARBA" id="ARBA00048475"/>
    </source>
</evidence>
<comment type="caution">
    <text evidence="13">The sequence shown here is derived from an EMBL/GenBank/DDBJ whole genome shotgun (WGS) entry which is preliminary data.</text>
</comment>
<comment type="similarity">
    <text evidence="2 11">Belongs to the SAICAR synthetase family.</text>
</comment>
<protein>
    <recommendedName>
        <fullName evidence="4 11">Phosphoribosylaminoimidazole-succinocarboxamide synthase</fullName>
        <ecNumber evidence="3 11">6.3.2.6</ecNumber>
    </recommendedName>
    <alternativeName>
        <fullName evidence="9 11">SAICAR synthetase</fullName>
    </alternativeName>
</protein>
<sequence length="327" mass="35015">MTRGGLGTVDNGQVTDAALPLPGWTHAYSGKVRDLYRPEDGSEDRMLVVASDRVSAFDVVLEPGIPGKGTLLTTLSLWWFDQLSGADGGIRIPNHLAASHELTLGADGIANTADDVQRLIPDAVAGRAMVVKALAMQPVECVVRGYLTGSGWAEYQESGTVCGIPLPEGLANGDRLPEPIFTPAYKAPMGQHDENISYEQTAELVGADLAAQLRDASLEIYARAAAIAEARGLILADTKFEFGLDAEGVLTLADEVLTSDSSRYWDAETWRSGATPADRMASFDKQIVRDWLAANWDKTGTAPTLPAEIVEQTSAKYRELLARLTAA</sequence>
<reference evidence="13 14" key="1">
    <citation type="submission" date="2019-08" db="EMBL/GenBank/DDBJ databases">
        <authorList>
            <person name="Dong K."/>
        </authorList>
    </citation>
    <scope>NUCLEOTIDE SEQUENCE [LARGE SCALE GENOMIC DNA]</scope>
    <source>
        <strain evidence="13 14">K-1</strain>
    </source>
</reference>
<dbReference type="PANTHER" id="PTHR43700">
    <property type="entry name" value="PHOSPHORIBOSYLAMINOIMIDAZOLE-SUCCINOCARBOXAMIDE SYNTHASE"/>
    <property type="match status" value="1"/>
</dbReference>
<dbReference type="EC" id="6.3.2.6" evidence="3 11"/>
<dbReference type="InterPro" id="IPR001636">
    <property type="entry name" value="SAICAR_synth"/>
</dbReference>
<evidence type="ECO:0000256" key="9">
    <source>
        <dbReference type="ARBA" id="ARBA00030409"/>
    </source>
</evidence>
<evidence type="ECO:0000256" key="2">
    <source>
        <dbReference type="ARBA" id="ARBA00010190"/>
    </source>
</evidence>
<feature type="domain" description="SAICAR synthetase/ADE2 N-terminal" evidence="12">
    <location>
        <begin position="27"/>
        <end position="297"/>
    </location>
</feature>
<dbReference type="Gene3D" id="3.30.200.20">
    <property type="entry name" value="Phosphorylase Kinase, domain 1"/>
    <property type="match status" value="1"/>
</dbReference>
<dbReference type="OrthoDB" id="9801549at2"/>
<dbReference type="GO" id="GO:0005737">
    <property type="term" value="C:cytoplasm"/>
    <property type="evidence" value="ECO:0007669"/>
    <property type="project" value="TreeGrafter"/>
</dbReference>
<organism evidence="13 14">
    <name type="scientific">Microbacterium saccharophilum</name>
    <dbReference type="NCBI Taxonomy" id="1213358"/>
    <lineage>
        <taxon>Bacteria</taxon>
        <taxon>Bacillati</taxon>
        <taxon>Actinomycetota</taxon>
        <taxon>Actinomycetes</taxon>
        <taxon>Micrococcales</taxon>
        <taxon>Microbacteriaceae</taxon>
        <taxon>Microbacterium</taxon>
    </lineage>
</organism>
<dbReference type="Proteomes" id="UP000321949">
    <property type="component" value="Unassembled WGS sequence"/>
</dbReference>
<dbReference type="FunFam" id="3.30.470.20:FF:000015">
    <property type="entry name" value="Phosphoribosylaminoimidazole-succinocarboxamide synthase"/>
    <property type="match status" value="1"/>
</dbReference>
<evidence type="ECO:0000256" key="4">
    <source>
        <dbReference type="ARBA" id="ARBA00016460"/>
    </source>
</evidence>
<evidence type="ECO:0000256" key="11">
    <source>
        <dbReference type="HAMAP-Rule" id="MF_00137"/>
    </source>
</evidence>
<dbReference type="InterPro" id="IPR028923">
    <property type="entry name" value="SAICAR_synt/ADE2_N"/>
</dbReference>
<dbReference type="PROSITE" id="PS01058">
    <property type="entry name" value="SAICAR_SYNTHETASE_2"/>
    <property type="match status" value="1"/>
</dbReference>
<dbReference type="GO" id="GO:0006189">
    <property type="term" value="P:'de novo' IMP biosynthetic process"/>
    <property type="evidence" value="ECO:0007669"/>
    <property type="project" value="UniProtKB-UniRule"/>
</dbReference>
<dbReference type="NCBIfam" id="TIGR00081">
    <property type="entry name" value="purC"/>
    <property type="match status" value="1"/>
</dbReference>
<evidence type="ECO:0000256" key="8">
    <source>
        <dbReference type="ARBA" id="ARBA00022840"/>
    </source>
</evidence>
<dbReference type="GO" id="GO:0004639">
    <property type="term" value="F:phosphoribosylaminoimidazolesuccinocarboxamide synthase activity"/>
    <property type="evidence" value="ECO:0007669"/>
    <property type="project" value="UniProtKB-UniRule"/>
</dbReference>
<dbReference type="SUPFAM" id="SSF56104">
    <property type="entry name" value="SAICAR synthase-like"/>
    <property type="match status" value="1"/>
</dbReference>
<evidence type="ECO:0000313" key="13">
    <source>
        <dbReference type="EMBL" id="TXK15176.1"/>
    </source>
</evidence>
<dbReference type="EMBL" id="VRSX01000001">
    <property type="protein sequence ID" value="TXK15176.1"/>
    <property type="molecule type" value="Genomic_DNA"/>
</dbReference>
<evidence type="ECO:0000256" key="7">
    <source>
        <dbReference type="ARBA" id="ARBA00022755"/>
    </source>
</evidence>
<dbReference type="RefSeq" id="WP_147049938.1">
    <property type="nucleotide sequence ID" value="NZ_BKAH01000003.1"/>
</dbReference>
<dbReference type="Pfam" id="PF01259">
    <property type="entry name" value="SAICAR_synt"/>
    <property type="match status" value="1"/>
</dbReference>
<dbReference type="HAMAP" id="MF_00137">
    <property type="entry name" value="SAICAR_synth"/>
    <property type="match status" value="1"/>
</dbReference>
<dbReference type="Gene3D" id="3.30.470.20">
    <property type="entry name" value="ATP-grasp fold, B domain"/>
    <property type="match status" value="1"/>
</dbReference>